<dbReference type="RefSeq" id="WP_125696859.1">
    <property type="nucleotide sequence ID" value="NZ_JBHTOG010000059.1"/>
</dbReference>
<feature type="domain" description="Helicase Helix-turn-helix" evidence="1">
    <location>
        <begin position="235"/>
        <end position="315"/>
    </location>
</feature>
<organism evidence="2 3">
    <name type="scientific">Lacticaseibacillus yichunensis</name>
    <dbReference type="NCBI Taxonomy" id="2486015"/>
    <lineage>
        <taxon>Bacteria</taxon>
        <taxon>Bacillati</taxon>
        <taxon>Bacillota</taxon>
        <taxon>Bacilli</taxon>
        <taxon>Lactobacillales</taxon>
        <taxon>Lactobacillaceae</taxon>
        <taxon>Lacticaseibacillus</taxon>
    </lineage>
</organism>
<dbReference type="Pfam" id="PF14493">
    <property type="entry name" value="HTH_40"/>
    <property type="match status" value="1"/>
</dbReference>
<evidence type="ECO:0000313" key="3">
    <source>
        <dbReference type="Proteomes" id="UP001597192"/>
    </source>
</evidence>
<name>A0ABW4CSQ6_9LACO</name>
<gene>
    <name evidence="2" type="ORF">ACFQ47_10865</name>
</gene>
<comment type="caution">
    <text evidence="2">The sequence shown here is derived from an EMBL/GenBank/DDBJ whole genome shotgun (WGS) entry which is preliminary data.</text>
</comment>
<evidence type="ECO:0000259" key="1">
    <source>
        <dbReference type="Pfam" id="PF14493"/>
    </source>
</evidence>
<protein>
    <submittedName>
        <fullName evidence="2">Helix-turn-helix domain-containing protein</fullName>
    </submittedName>
</protein>
<sequence length="330" mass="36529">MLTALLLQLFGDDPRRETGVYLLLTGKRTVSVLYAGMRAHILQWLLLYPTLARTDYQAAIAQLIRAGVLAKTDSGLILTDKNAQVRAAQAIQLPDAYRPWMGLTAFDQRLTLAVQAVSENGAGVHHYRPAVSDWGVQQQVRRWYKQGIQPHTFADELQSLFAALPQAAGDVLAAGFIGHEFVGSGQGDLATQMRRTQALAQLVTLLDENTQKWPQTAALWGGRQAIFPRTQTQIVDLLDQGFSREAIGQRLRVRPSTVNEHLLTAAIMGQALPLEGLFPAGVKGAFDQVPDAAETNYQTILTQVPASDFFQVRLFQILQFQGRWPENDRS</sequence>
<proteinExistence type="predicted"/>
<evidence type="ECO:0000313" key="2">
    <source>
        <dbReference type="EMBL" id="MFD1433164.1"/>
    </source>
</evidence>
<accession>A0ABW4CSQ6</accession>
<dbReference type="EMBL" id="JBHTOG010000059">
    <property type="protein sequence ID" value="MFD1433164.1"/>
    <property type="molecule type" value="Genomic_DNA"/>
</dbReference>
<dbReference type="InterPro" id="IPR029491">
    <property type="entry name" value="Helicase_HTH"/>
</dbReference>
<keyword evidence="3" id="KW-1185">Reference proteome</keyword>
<reference evidence="3" key="1">
    <citation type="journal article" date="2019" name="Int. J. Syst. Evol. Microbiol.">
        <title>The Global Catalogue of Microorganisms (GCM) 10K type strain sequencing project: providing services to taxonomists for standard genome sequencing and annotation.</title>
        <authorList>
            <consortium name="The Broad Institute Genomics Platform"/>
            <consortium name="The Broad Institute Genome Sequencing Center for Infectious Disease"/>
            <person name="Wu L."/>
            <person name="Ma J."/>
        </authorList>
    </citation>
    <scope>NUCLEOTIDE SEQUENCE [LARGE SCALE GENOMIC DNA]</scope>
    <source>
        <strain evidence="3">CCM 8947</strain>
    </source>
</reference>
<dbReference type="Proteomes" id="UP001597192">
    <property type="component" value="Unassembled WGS sequence"/>
</dbReference>